<sequence length="397" mass="44041">MSSRGCQKSNLSANPKPSLLYGMSAMSACKTLVRISISSLEFSLVCNQRNFSFIPLPNHPSFSPISSSLRFASLLSPASSISLGLTRHKLHSRPYVHVAESVGVETTDLEDDSNKDIVEHLLTNTDDVGRLMKMERRSMTGDGGELIQSKRWFPYLDKFKTGTTFLSSSEILEAMDPYIMEVRKERFRNVVKSRSYSVCLVVEGLCDFGNVSAAFRSADALGFQSVHVVSCDSSKRYKDNRHVSMGAEKWLDIELWNSTQECFEVLKSRGYRIATTHVGMDAVSIYDMDWTCPTAIVVGNENRGISDEALELSDLHCSIPMKGMVDSFNVSVAAGILMHHAVCDRTSRLGSHGDLSLEESRILLAEFSLRHSKSANSIAHEFAKRKAASPRISQAFD</sequence>
<dbReference type="Proteomes" id="UP001227230">
    <property type="component" value="Chromosome 14"/>
</dbReference>
<accession>A0ABY9DCI9</accession>
<dbReference type="PANTHER" id="PTHR43453">
    <property type="entry name" value="RRNA METHYLASE-LIKE"/>
    <property type="match status" value="1"/>
</dbReference>
<dbReference type="InterPro" id="IPR001537">
    <property type="entry name" value="SpoU_MeTrfase"/>
</dbReference>
<dbReference type="PANTHER" id="PTHR43453:SF1">
    <property type="entry name" value="TRNA_RRNA METHYLTRANSFERASE SPOU TYPE DOMAIN-CONTAINING PROTEIN"/>
    <property type="match status" value="1"/>
</dbReference>
<evidence type="ECO:0000256" key="2">
    <source>
        <dbReference type="ARBA" id="ARBA00022603"/>
    </source>
</evidence>
<gene>
    <name evidence="8" type="ORF">VitviT2T_022695</name>
</gene>
<dbReference type="HAMAP" id="MF_02060">
    <property type="entry name" value="tRNA_methyltr_TrmH"/>
    <property type="match status" value="1"/>
</dbReference>
<keyword evidence="4" id="KW-0949">S-adenosyl-L-methionine</keyword>
<keyword evidence="6" id="KW-0694">RNA-binding</keyword>
<organism evidence="8 9">
    <name type="scientific">Vitis vinifera</name>
    <name type="common">Grape</name>
    <dbReference type="NCBI Taxonomy" id="29760"/>
    <lineage>
        <taxon>Eukaryota</taxon>
        <taxon>Viridiplantae</taxon>
        <taxon>Streptophyta</taxon>
        <taxon>Embryophyta</taxon>
        <taxon>Tracheophyta</taxon>
        <taxon>Spermatophyta</taxon>
        <taxon>Magnoliopsida</taxon>
        <taxon>eudicotyledons</taxon>
        <taxon>Gunneridae</taxon>
        <taxon>Pentapetalae</taxon>
        <taxon>rosids</taxon>
        <taxon>Vitales</taxon>
        <taxon>Vitaceae</taxon>
        <taxon>Viteae</taxon>
        <taxon>Vitis</taxon>
    </lineage>
</organism>
<evidence type="ECO:0000256" key="6">
    <source>
        <dbReference type="ARBA" id="ARBA00022884"/>
    </source>
</evidence>
<evidence type="ECO:0000313" key="8">
    <source>
        <dbReference type="EMBL" id="WKA04682.1"/>
    </source>
</evidence>
<evidence type="ECO:0000259" key="7">
    <source>
        <dbReference type="Pfam" id="PF00588"/>
    </source>
</evidence>
<keyword evidence="9" id="KW-1185">Reference proteome</keyword>
<dbReference type="Pfam" id="PF00588">
    <property type="entry name" value="SpoU_methylase"/>
    <property type="match status" value="1"/>
</dbReference>
<evidence type="ECO:0000313" key="9">
    <source>
        <dbReference type="Proteomes" id="UP001227230"/>
    </source>
</evidence>
<keyword evidence="3" id="KW-0808">Transferase</keyword>
<protein>
    <recommendedName>
        <fullName evidence="7">tRNA/rRNA methyltransferase SpoU type domain-containing protein</fullName>
    </recommendedName>
</protein>
<evidence type="ECO:0000256" key="5">
    <source>
        <dbReference type="ARBA" id="ARBA00022694"/>
    </source>
</evidence>
<dbReference type="SUPFAM" id="SSF75217">
    <property type="entry name" value="alpha/beta knot"/>
    <property type="match status" value="1"/>
</dbReference>
<keyword evidence="5" id="KW-0819">tRNA processing</keyword>
<proteinExistence type="inferred from homology"/>
<reference evidence="8 9" key="1">
    <citation type="journal article" date="2023" name="Hortic Res">
        <title>The complete reference genome for grapevine (Vitis vinifera L.) genetics and breeding.</title>
        <authorList>
            <person name="Shi X."/>
            <person name="Cao S."/>
            <person name="Wang X."/>
            <person name="Huang S."/>
            <person name="Wang Y."/>
            <person name="Liu Z."/>
            <person name="Liu W."/>
            <person name="Leng X."/>
            <person name="Peng Y."/>
            <person name="Wang N."/>
            <person name="Wang Y."/>
            <person name="Ma Z."/>
            <person name="Xu X."/>
            <person name="Zhang F."/>
            <person name="Xue H."/>
            <person name="Zhong H."/>
            <person name="Wang Y."/>
            <person name="Zhang K."/>
            <person name="Velt A."/>
            <person name="Avia K."/>
            <person name="Holtgrawe D."/>
            <person name="Grimplet J."/>
            <person name="Matus J.T."/>
            <person name="Ware D."/>
            <person name="Wu X."/>
            <person name="Wang H."/>
            <person name="Liu C."/>
            <person name="Fang Y."/>
            <person name="Rustenholz C."/>
            <person name="Cheng Z."/>
            <person name="Xiao H."/>
            <person name="Zhou Y."/>
        </authorList>
    </citation>
    <scope>NUCLEOTIDE SEQUENCE [LARGE SCALE GENOMIC DNA]</scope>
    <source>
        <strain evidence="9">cv. Pinot noir / PN40024</strain>
        <tissue evidence="8">Leaf</tissue>
    </source>
</reference>
<dbReference type="CDD" id="cd18092">
    <property type="entry name" value="SpoU-like_TrmH"/>
    <property type="match status" value="1"/>
</dbReference>
<dbReference type="EMBL" id="CP126661">
    <property type="protein sequence ID" value="WKA04682.1"/>
    <property type="molecule type" value="Genomic_DNA"/>
</dbReference>
<keyword evidence="1" id="KW-0820">tRNA-binding</keyword>
<evidence type="ECO:0000256" key="1">
    <source>
        <dbReference type="ARBA" id="ARBA00022555"/>
    </source>
</evidence>
<dbReference type="InterPro" id="IPR033671">
    <property type="entry name" value="TrmH"/>
</dbReference>
<dbReference type="PROSITE" id="PS51257">
    <property type="entry name" value="PROKAR_LIPOPROTEIN"/>
    <property type="match status" value="1"/>
</dbReference>
<feature type="domain" description="tRNA/rRNA methyltransferase SpoU type" evidence="7">
    <location>
        <begin position="198"/>
        <end position="339"/>
    </location>
</feature>
<dbReference type="InterPro" id="IPR029028">
    <property type="entry name" value="Alpha/beta_knot_MTases"/>
</dbReference>
<keyword evidence="2" id="KW-0489">Methyltransferase</keyword>
<dbReference type="InterPro" id="IPR029026">
    <property type="entry name" value="tRNA_m1G_MTases_N"/>
</dbReference>
<dbReference type="Gene3D" id="3.40.1280.10">
    <property type="match status" value="1"/>
</dbReference>
<name>A0ABY9DCI9_VITVI</name>
<evidence type="ECO:0000256" key="3">
    <source>
        <dbReference type="ARBA" id="ARBA00022679"/>
    </source>
</evidence>
<evidence type="ECO:0000256" key="4">
    <source>
        <dbReference type="ARBA" id="ARBA00022691"/>
    </source>
</evidence>